<evidence type="ECO:0000259" key="14">
    <source>
        <dbReference type="Pfam" id="PF02705"/>
    </source>
</evidence>
<feature type="transmembrane region" description="Helical" evidence="12">
    <location>
        <begin position="315"/>
        <end position="339"/>
    </location>
</feature>
<evidence type="ECO:0000256" key="8">
    <source>
        <dbReference type="ARBA" id="ARBA00022958"/>
    </source>
</evidence>
<comment type="catalytic activity">
    <reaction evidence="12">
        <text>K(+)(in) + H(+)(in) = K(+)(out) + H(+)(out)</text>
        <dbReference type="Rhea" id="RHEA:28490"/>
        <dbReference type="ChEBI" id="CHEBI:15378"/>
        <dbReference type="ChEBI" id="CHEBI:29103"/>
    </reaction>
</comment>
<feature type="transmembrane region" description="Helical" evidence="12">
    <location>
        <begin position="240"/>
        <end position="260"/>
    </location>
</feature>
<evidence type="ECO:0000256" key="1">
    <source>
        <dbReference type="ARBA" id="ARBA00004141"/>
    </source>
</evidence>
<feature type="transmembrane region" description="Helical" evidence="12">
    <location>
        <begin position="75"/>
        <end position="99"/>
    </location>
</feature>
<feature type="transmembrane region" description="Helical" evidence="12">
    <location>
        <begin position="197"/>
        <end position="217"/>
    </location>
</feature>
<feature type="transmembrane region" description="Helical" evidence="12">
    <location>
        <begin position="391"/>
        <end position="415"/>
    </location>
</feature>
<dbReference type="InterPro" id="IPR023051">
    <property type="entry name" value="Kup"/>
</dbReference>
<evidence type="ECO:0000256" key="2">
    <source>
        <dbReference type="ARBA" id="ARBA00007019"/>
    </source>
</evidence>
<name>A0ABY4N6X4_9MICO</name>
<keyword evidence="11 12" id="KW-0472">Membrane</keyword>
<gene>
    <name evidence="12" type="primary">kup</name>
    <name evidence="16" type="ORF">M4486_02885</name>
</gene>
<dbReference type="RefSeq" id="WP_249479465.1">
    <property type="nucleotide sequence ID" value="NZ_CP097218.1"/>
</dbReference>
<keyword evidence="3 12" id="KW-0813">Transport</keyword>
<keyword evidence="5 12" id="KW-0633">Potassium transport</keyword>
<evidence type="ECO:0000256" key="6">
    <source>
        <dbReference type="ARBA" id="ARBA00022692"/>
    </source>
</evidence>
<feature type="transmembrane region" description="Helical" evidence="12">
    <location>
        <begin position="451"/>
        <end position="468"/>
    </location>
</feature>
<comment type="function">
    <text evidence="12">Transport of potassium into the cell. Likely operates as a K(+):H(+) symporter.</text>
</comment>
<dbReference type="InterPro" id="IPR053952">
    <property type="entry name" value="K_trans_C"/>
</dbReference>
<feature type="transmembrane region" description="Helical" evidence="12">
    <location>
        <begin position="34"/>
        <end position="55"/>
    </location>
</feature>
<evidence type="ECO:0000259" key="15">
    <source>
        <dbReference type="Pfam" id="PF22776"/>
    </source>
</evidence>
<dbReference type="Pfam" id="PF22776">
    <property type="entry name" value="K_trans_C"/>
    <property type="match status" value="1"/>
</dbReference>
<reference evidence="16" key="1">
    <citation type="submission" date="2022-05" db="EMBL/GenBank/DDBJ databases">
        <title>Genomic analysis of Brachybacterium sp. CBA3104.</title>
        <authorList>
            <person name="Roh S.W."/>
            <person name="Kim Y.B."/>
            <person name="Kim Y."/>
        </authorList>
    </citation>
    <scope>NUCLEOTIDE SEQUENCE</scope>
    <source>
        <strain evidence="16">CBA3104</strain>
    </source>
</reference>
<proteinExistence type="inferred from homology"/>
<protein>
    <recommendedName>
        <fullName evidence="12">Probable potassium transport system protein Kup</fullName>
    </recommendedName>
</protein>
<feature type="transmembrane region" description="Helical" evidence="12">
    <location>
        <begin position="422"/>
        <end position="445"/>
    </location>
</feature>
<comment type="subcellular location">
    <subcellularLocation>
        <location evidence="12">Cell membrane</location>
        <topology evidence="12">Multi-pass membrane protein</topology>
    </subcellularLocation>
    <subcellularLocation>
        <location evidence="1">Membrane</location>
        <topology evidence="1">Multi-pass membrane protein</topology>
    </subcellularLocation>
</comment>
<feature type="domain" description="K+ potassium transporter integral membrane" evidence="14">
    <location>
        <begin position="37"/>
        <end position="491"/>
    </location>
</feature>
<dbReference type="InterPro" id="IPR003855">
    <property type="entry name" value="K+_transporter"/>
</dbReference>
<evidence type="ECO:0000256" key="7">
    <source>
        <dbReference type="ARBA" id="ARBA00022847"/>
    </source>
</evidence>
<feature type="region of interest" description="Disordered" evidence="13">
    <location>
        <begin position="1"/>
        <end position="28"/>
    </location>
</feature>
<feature type="transmembrane region" description="Helical" evidence="12">
    <location>
        <begin position="167"/>
        <end position="185"/>
    </location>
</feature>
<feature type="domain" description="K+ potassium transporter C-terminal" evidence="15">
    <location>
        <begin position="502"/>
        <end position="653"/>
    </location>
</feature>
<evidence type="ECO:0000256" key="9">
    <source>
        <dbReference type="ARBA" id="ARBA00022989"/>
    </source>
</evidence>
<feature type="transmembrane region" description="Helical" evidence="12">
    <location>
        <begin position="272"/>
        <end position="295"/>
    </location>
</feature>
<accession>A0ABY4N6X4</accession>
<dbReference type="PANTHER" id="PTHR30540:SF79">
    <property type="entry name" value="LOW AFFINITY POTASSIUM TRANSPORT SYSTEM PROTEIN KUP"/>
    <property type="match status" value="1"/>
</dbReference>
<evidence type="ECO:0000313" key="17">
    <source>
        <dbReference type="Proteomes" id="UP001055868"/>
    </source>
</evidence>
<comment type="similarity">
    <text evidence="2 12">Belongs to the HAK/KUP transporter (TC 2.A.72) family.</text>
</comment>
<keyword evidence="10 12" id="KW-0406">Ion transport</keyword>
<keyword evidence="9 12" id="KW-1133">Transmembrane helix</keyword>
<keyword evidence="8 12" id="KW-0630">Potassium</keyword>
<evidence type="ECO:0000256" key="11">
    <source>
        <dbReference type="ARBA" id="ARBA00023136"/>
    </source>
</evidence>
<feature type="transmembrane region" description="Helical" evidence="12">
    <location>
        <begin position="127"/>
        <end position="147"/>
    </location>
</feature>
<keyword evidence="7 12" id="KW-0769">Symport</keyword>
<dbReference type="Proteomes" id="UP001055868">
    <property type="component" value="Chromosome"/>
</dbReference>
<dbReference type="InterPro" id="IPR053951">
    <property type="entry name" value="K_trans_N"/>
</dbReference>
<feature type="transmembrane region" description="Helical" evidence="12">
    <location>
        <begin position="365"/>
        <end position="385"/>
    </location>
</feature>
<dbReference type="Pfam" id="PF02705">
    <property type="entry name" value="K_trans"/>
    <property type="match status" value="1"/>
</dbReference>
<evidence type="ECO:0000256" key="12">
    <source>
        <dbReference type="HAMAP-Rule" id="MF_01522"/>
    </source>
</evidence>
<evidence type="ECO:0000256" key="10">
    <source>
        <dbReference type="ARBA" id="ARBA00023065"/>
    </source>
</evidence>
<sequence>MSPGTPSTPPPRGPRRSRRALLDPDGRPRRRQPVAALMLGAAGVVFGDIGTSPLYSLQTVFSTHHNSVAPTEQDVLGVISMIVWCLILIVTVTYVGVILRADNQGEGGILSLANLIQRKLGKRSAQASIALILAIIGATLFYGDSVITPAISVLSAFEGLQVANPELGAWVVPAAVVVLTGLFLVQRWGTGAIGKAFGPIMVCWFLAIAALGLPHLLSDLSILRAISPSYAIVFALDRPVVAFIAMGAVVLAITGAEALYADMGHFGRRPIALAWLCLILPSLLICYFGQGALILSDPSAIASPFFRLAPSWARIPLVVLAAMATVIASQAVISGAFSVSRQATRLGLLPRLKVLQTSKIHGGQIYLPVVNLFLFLGVLTLVLAFRSSESLASAYGLSVTGTLLLELSLFLLLALRVWAWPLWRVVLMAVIVGGLELALFAGNVIKVASGGWLPLVIAAALLVVMLTWRRGAREYFGRRHALEGPIDEFVREIREKHVRRVPGLAVYPHGDPTTVPLALRSNLRFNRMVHRNVVIITIRNVGVPHVLHDARVQVSDLGDPHDGIVHVTYKVGFNDSQDLPAALAEAVGLSPELRVDPRKAIYFLSVFRIEPGEDRCMPRWQKGLFRLLEKFSANKTHALHLPPERTVVMGAEAQV</sequence>
<dbReference type="HAMAP" id="MF_01522">
    <property type="entry name" value="Kup"/>
    <property type="match status" value="1"/>
</dbReference>
<evidence type="ECO:0000256" key="3">
    <source>
        <dbReference type="ARBA" id="ARBA00022448"/>
    </source>
</evidence>
<organism evidence="16 17">
    <name type="scientific">Brachybacterium kimchii</name>
    <dbReference type="NCBI Taxonomy" id="2942909"/>
    <lineage>
        <taxon>Bacteria</taxon>
        <taxon>Bacillati</taxon>
        <taxon>Actinomycetota</taxon>
        <taxon>Actinomycetes</taxon>
        <taxon>Micrococcales</taxon>
        <taxon>Dermabacteraceae</taxon>
        <taxon>Brachybacterium</taxon>
    </lineage>
</organism>
<evidence type="ECO:0000313" key="16">
    <source>
        <dbReference type="EMBL" id="UQN30306.1"/>
    </source>
</evidence>
<dbReference type="EMBL" id="CP097218">
    <property type="protein sequence ID" value="UQN30306.1"/>
    <property type="molecule type" value="Genomic_DNA"/>
</dbReference>
<dbReference type="PANTHER" id="PTHR30540">
    <property type="entry name" value="OSMOTIC STRESS POTASSIUM TRANSPORTER"/>
    <property type="match status" value="1"/>
</dbReference>
<feature type="compositionally biased region" description="Pro residues" evidence="13">
    <location>
        <begin position="1"/>
        <end position="12"/>
    </location>
</feature>
<evidence type="ECO:0000256" key="13">
    <source>
        <dbReference type="SAM" id="MobiDB-lite"/>
    </source>
</evidence>
<keyword evidence="17" id="KW-1185">Reference proteome</keyword>
<keyword evidence="6 12" id="KW-0812">Transmembrane</keyword>
<evidence type="ECO:0000256" key="5">
    <source>
        <dbReference type="ARBA" id="ARBA00022538"/>
    </source>
</evidence>
<keyword evidence="4 12" id="KW-1003">Cell membrane</keyword>
<evidence type="ECO:0000256" key="4">
    <source>
        <dbReference type="ARBA" id="ARBA00022475"/>
    </source>
</evidence>